<keyword evidence="3" id="KW-0833">Ubl conjugation pathway</keyword>
<gene>
    <name evidence="6" type="ORF">GIB67_031908</name>
</gene>
<comment type="function">
    <text evidence="1">May act as a substrate-specific adapter of an E3 ubiquitin-protein ligase complex (CUL3-RBX1-BTB) which mediates the ubiquitination and subsequent proteasomal degradation of target proteins.</text>
</comment>
<evidence type="ECO:0000256" key="4">
    <source>
        <dbReference type="SAM" id="MobiDB-lite"/>
    </source>
</evidence>
<reference evidence="6 7" key="1">
    <citation type="journal article" date="2020" name="IScience">
        <title>Genome Sequencing of the Endangered Kingdonia uniflora (Circaeasteraceae, Ranunculales) Reveals Potential Mechanisms of Evolutionary Specialization.</title>
        <authorList>
            <person name="Sun Y."/>
            <person name="Deng T."/>
            <person name="Zhang A."/>
            <person name="Moore M.J."/>
            <person name="Landis J.B."/>
            <person name="Lin N."/>
            <person name="Zhang H."/>
            <person name="Zhang X."/>
            <person name="Huang J."/>
            <person name="Zhang X."/>
            <person name="Sun H."/>
            <person name="Wang H."/>
        </authorList>
    </citation>
    <scope>NUCLEOTIDE SEQUENCE [LARGE SCALE GENOMIC DNA]</scope>
    <source>
        <strain evidence="6">TB1705</strain>
        <tissue evidence="6">Leaf</tissue>
    </source>
</reference>
<protein>
    <recommendedName>
        <fullName evidence="5">At3g05675-like ankyrin-like domain-containing protein</fullName>
    </recommendedName>
</protein>
<sequence length="518" mass="58588">MAESGSRRKKLRQTLCCSFGIPPQSPDNLITTPSSHSHPNKTSFKSNNSIPNSPLRTRTTAALGFVGRRIDPRRILSPGRVSPIDSEGLPVVLREPHVAKGEVLEEEEIKNEVFCGGVYDVRLSLKGKNGVECLVLELDSEVLSASSRVFANLIEDCRRMNVEEGGGGGGGGLCRIEVPEVENLSVFHETIELMYEEDVMKRVLKMGVSRSIDVVEVAAGIRFTKGVFACFKYLEAVPWSEREEEKLKSLFTRFKFDDPTSRDVLARLYSPEQADSQHLAMQLVSSVTKGSSENSRHELKSLVKGLLSKSSVYEKDLAGFNKKGLYAICQSCLDMLVGLFEEATGSKPEERLAKPLIERISRQVDNINWIFELLVDQQMAEEFVDVWADQKDLRRMHESTSPMVRYELSRISAWIFIAMGRGKLRCRSEARFGVLQAWFTLMLTDFGWLQRCRKGLEIKMLEEAMGQVLLTLPVKCQQLLFMEWFRCFSTHGTECPNLSKAFEIWWRRSFSKGGETSR</sequence>
<dbReference type="InterPro" id="IPR038920">
    <property type="entry name" value="At3g05675-like"/>
</dbReference>
<dbReference type="Proteomes" id="UP000541444">
    <property type="component" value="Unassembled WGS sequence"/>
</dbReference>
<keyword evidence="7" id="KW-1185">Reference proteome</keyword>
<feature type="region of interest" description="Disordered" evidence="4">
    <location>
        <begin position="25"/>
        <end position="53"/>
    </location>
</feature>
<proteinExistence type="predicted"/>
<dbReference type="UniPathway" id="UPA00143"/>
<dbReference type="InterPro" id="IPR058039">
    <property type="entry name" value="At3g05675-like_ankyrin"/>
</dbReference>
<comment type="pathway">
    <text evidence="2">Protein modification; protein ubiquitination.</text>
</comment>
<accession>A0A7J7NTX7</accession>
<evidence type="ECO:0000313" key="7">
    <source>
        <dbReference type="Proteomes" id="UP000541444"/>
    </source>
</evidence>
<dbReference type="PANTHER" id="PTHR31060:SF33">
    <property type="entry name" value="OS04G0278000 PROTEIN"/>
    <property type="match status" value="1"/>
</dbReference>
<dbReference type="EMBL" id="JACGCM010000580">
    <property type="protein sequence ID" value="KAF6170500.1"/>
    <property type="molecule type" value="Genomic_DNA"/>
</dbReference>
<feature type="domain" description="At3g05675-like ankyrin-like" evidence="5">
    <location>
        <begin position="276"/>
        <end position="512"/>
    </location>
</feature>
<name>A0A7J7NTX7_9MAGN</name>
<evidence type="ECO:0000256" key="1">
    <source>
        <dbReference type="ARBA" id="ARBA00002668"/>
    </source>
</evidence>
<evidence type="ECO:0000313" key="6">
    <source>
        <dbReference type="EMBL" id="KAF6170500.1"/>
    </source>
</evidence>
<dbReference type="PANTHER" id="PTHR31060">
    <property type="entry name" value="OSJNBA0011J08.25 PROTEIN-RELATED"/>
    <property type="match status" value="1"/>
</dbReference>
<dbReference type="OrthoDB" id="671361at2759"/>
<dbReference type="Pfam" id="PF25553">
    <property type="entry name" value="BTB-POZ_ANK-like"/>
    <property type="match status" value="1"/>
</dbReference>
<feature type="compositionally biased region" description="Polar residues" evidence="4">
    <location>
        <begin position="26"/>
        <end position="53"/>
    </location>
</feature>
<dbReference type="AlphaFoldDB" id="A0A7J7NTX7"/>
<comment type="caution">
    <text evidence="6">The sequence shown here is derived from an EMBL/GenBank/DDBJ whole genome shotgun (WGS) entry which is preliminary data.</text>
</comment>
<organism evidence="6 7">
    <name type="scientific">Kingdonia uniflora</name>
    <dbReference type="NCBI Taxonomy" id="39325"/>
    <lineage>
        <taxon>Eukaryota</taxon>
        <taxon>Viridiplantae</taxon>
        <taxon>Streptophyta</taxon>
        <taxon>Embryophyta</taxon>
        <taxon>Tracheophyta</taxon>
        <taxon>Spermatophyta</taxon>
        <taxon>Magnoliopsida</taxon>
        <taxon>Ranunculales</taxon>
        <taxon>Circaeasteraceae</taxon>
        <taxon>Kingdonia</taxon>
    </lineage>
</organism>
<evidence type="ECO:0000256" key="2">
    <source>
        <dbReference type="ARBA" id="ARBA00004906"/>
    </source>
</evidence>
<dbReference type="GO" id="GO:0016567">
    <property type="term" value="P:protein ubiquitination"/>
    <property type="evidence" value="ECO:0007669"/>
    <property type="project" value="UniProtKB-UniPathway"/>
</dbReference>
<evidence type="ECO:0000259" key="5">
    <source>
        <dbReference type="Pfam" id="PF25553"/>
    </source>
</evidence>
<evidence type="ECO:0000256" key="3">
    <source>
        <dbReference type="ARBA" id="ARBA00022786"/>
    </source>
</evidence>